<gene>
    <name evidence="1" type="ORF">SAMN04488693_1223</name>
</gene>
<reference evidence="1 2" key="1">
    <citation type="submission" date="2016-10" db="EMBL/GenBank/DDBJ databases">
        <authorList>
            <person name="de Groot N.N."/>
        </authorList>
    </citation>
    <scope>NUCLEOTIDE SEQUENCE [LARGE SCALE GENOMIC DNA]</scope>
    <source>
        <strain evidence="1 2">NP_1H</strain>
    </source>
</reference>
<dbReference type="AlphaFoldDB" id="A0A1G8N545"/>
<evidence type="ECO:0000313" key="1">
    <source>
        <dbReference type="EMBL" id="SDI75288.1"/>
    </source>
</evidence>
<sequence>MIKRYEASPTGLRALRDRLTQAAKREGVVFGRLQQHIGVLVVTQLMASLVDGDGGPTLLVKGVSRWSSAVGSRNHEPRRIWML</sequence>
<dbReference type="Proteomes" id="UP000199258">
    <property type="component" value="Unassembled WGS sequence"/>
</dbReference>
<dbReference type="EMBL" id="FNDT01000022">
    <property type="protein sequence ID" value="SDI75288.1"/>
    <property type="molecule type" value="Genomic_DNA"/>
</dbReference>
<evidence type="ECO:0000313" key="2">
    <source>
        <dbReference type="Proteomes" id="UP000199258"/>
    </source>
</evidence>
<proteinExistence type="predicted"/>
<keyword evidence="2" id="KW-1185">Reference proteome</keyword>
<protein>
    <submittedName>
        <fullName evidence="1">Uncharacterized protein</fullName>
    </submittedName>
</protein>
<name>A0A1G8N545_9MICC</name>
<organism evidence="1 2">
    <name type="scientific">Arthrobacter subterraneus</name>
    <dbReference type="NCBI Taxonomy" id="335973"/>
    <lineage>
        <taxon>Bacteria</taxon>
        <taxon>Bacillati</taxon>
        <taxon>Actinomycetota</taxon>
        <taxon>Actinomycetes</taxon>
        <taxon>Micrococcales</taxon>
        <taxon>Micrococcaceae</taxon>
        <taxon>Arthrobacter</taxon>
    </lineage>
</organism>
<dbReference type="STRING" id="335973.SAMN04488693_1223"/>
<dbReference type="RefSeq" id="WP_090587981.1">
    <property type="nucleotide sequence ID" value="NZ_FNDT01000022.1"/>
</dbReference>
<accession>A0A1G8N545</accession>